<feature type="region of interest" description="Disordered" evidence="1">
    <location>
        <begin position="133"/>
        <end position="157"/>
    </location>
</feature>
<reference evidence="2 3" key="1">
    <citation type="submission" date="2024-01" db="EMBL/GenBank/DDBJ databases">
        <title>Complete genome of Cladobotryum mycophilum ATHUM6906.</title>
        <authorList>
            <person name="Christinaki A.C."/>
            <person name="Myridakis A.I."/>
            <person name="Kouvelis V.N."/>
        </authorList>
    </citation>
    <scope>NUCLEOTIDE SEQUENCE [LARGE SCALE GENOMIC DNA]</scope>
    <source>
        <strain evidence="2 3">ATHUM6906</strain>
    </source>
</reference>
<dbReference type="Proteomes" id="UP001338125">
    <property type="component" value="Unassembled WGS sequence"/>
</dbReference>
<name>A0ABR0S6F5_9HYPO</name>
<comment type="caution">
    <text evidence="2">The sequence shown here is derived from an EMBL/GenBank/DDBJ whole genome shotgun (WGS) entry which is preliminary data.</text>
</comment>
<accession>A0ABR0S6F5</accession>
<evidence type="ECO:0000313" key="3">
    <source>
        <dbReference type="Proteomes" id="UP001338125"/>
    </source>
</evidence>
<protein>
    <submittedName>
        <fullName evidence="2">Uncharacterized protein</fullName>
    </submittedName>
</protein>
<organism evidence="2 3">
    <name type="scientific">Cladobotryum mycophilum</name>
    <dbReference type="NCBI Taxonomy" id="491253"/>
    <lineage>
        <taxon>Eukaryota</taxon>
        <taxon>Fungi</taxon>
        <taxon>Dikarya</taxon>
        <taxon>Ascomycota</taxon>
        <taxon>Pezizomycotina</taxon>
        <taxon>Sordariomycetes</taxon>
        <taxon>Hypocreomycetidae</taxon>
        <taxon>Hypocreales</taxon>
        <taxon>Hypocreaceae</taxon>
        <taxon>Cladobotryum</taxon>
    </lineage>
</organism>
<feature type="region of interest" description="Disordered" evidence="1">
    <location>
        <begin position="13"/>
        <end position="33"/>
    </location>
</feature>
<evidence type="ECO:0000256" key="1">
    <source>
        <dbReference type="SAM" id="MobiDB-lite"/>
    </source>
</evidence>
<gene>
    <name evidence="2" type="ORF">PT974_11564</name>
</gene>
<keyword evidence="3" id="KW-1185">Reference proteome</keyword>
<proteinExistence type="predicted"/>
<feature type="compositionally biased region" description="Basic residues" evidence="1">
    <location>
        <begin position="148"/>
        <end position="157"/>
    </location>
</feature>
<dbReference type="EMBL" id="JAVFKD010000016">
    <property type="protein sequence ID" value="KAK5987437.1"/>
    <property type="molecule type" value="Genomic_DNA"/>
</dbReference>
<sequence>MILRSTNRRAAAATTAGLWQPSSEPASPGQTGSMALKRCKHAKTLEASVAYSTCAPLPRLQDAGAWAVIEPCINCAACVAAQFLEGCLGVGSPTVDETRLRQANITRTNNWNRDQGQRTSSLRSKARLITGVTTTPRQEPTPILNKAPKAHHTRTLA</sequence>
<feature type="compositionally biased region" description="Polar residues" evidence="1">
    <location>
        <begin position="20"/>
        <end position="33"/>
    </location>
</feature>
<evidence type="ECO:0000313" key="2">
    <source>
        <dbReference type="EMBL" id="KAK5987437.1"/>
    </source>
</evidence>